<evidence type="ECO:0000313" key="3">
    <source>
        <dbReference type="Proteomes" id="UP000182471"/>
    </source>
</evidence>
<gene>
    <name evidence="2" type="ORF">SAMN02910429_00550</name>
</gene>
<evidence type="ECO:0000256" key="1">
    <source>
        <dbReference type="SAM" id="MobiDB-lite"/>
    </source>
</evidence>
<reference evidence="3" key="1">
    <citation type="submission" date="2016-10" db="EMBL/GenBank/DDBJ databases">
        <authorList>
            <person name="Varghese N."/>
            <person name="Submissions S."/>
        </authorList>
    </citation>
    <scope>NUCLEOTIDE SEQUENCE [LARGE SCALE GENOMIC DNA]</scope>
    <source>
        <strain evidence="3">S1b</strain>
    </source>
</reference>
<keyword evidence="3" id="KW-1185">Reference proteome</keyword>
<protein>
    <submittedName>
        <fullName evidence="2">Uncharacterized protein</fullName>
    </submittedName>
</protein>
<dbReference type="RefSeq" id="WP_083383449.1">
    <property type="nucleotide sequence ID" value="NZ_FOGW01000006.1"/>
</dbReference>
<sequence>MKINKKLFVIIFCLTLLVVTTCVFAMIINENHSGNAAVDLSDEKIVANGEGVVLNKSNIIINRAGVYDFSGKISDKHIIVDVKSGNVVINFSNVVILTKNYSPIQIKRAHKVTLNIEKNTTNTLTFGDENEYNKKLDDKSKKNIQKLNNIYQQSEGSQQDNLKIASPKTTKESKSKKDTVKDFTKHFRDRAVISTEVPLEIRGSGDLFINAYRGSSIVSQSDLNFYNANLTIKSCDNAVVANKNIDFNGGLYTISSGNRGVYAGGYINGSLAKIKVQNGQAQKKAFCELYQNERIDAMNKYMDSQTYNNYLSGLDSESGISLNKSKMKLDTFGNAISAQNDITLIENTLNLKANNNAILCEGDLKTVKNDCYIENSYNAIVADAFIMNDKYCEINCNKVALKSKSYDKDIKIETGKYVIRTKDILFWTSKSVVLKNSNVYAESSSEDENSICKNSQTNGTIVVNDGKFIACVKKFDEQILNDDDDSNYCILDIPENILDGTDYNISVINGPQFYQGKFVAGTKKIICASNKLQDKLKFTYADKVYEYPVIVVDDEENN</sequence>
<proteinExistence type="predicted"/>
<evidence type="ECO:0000313" key="2">
    <source>
        <dbReference type="EMBL" id="SER59991.1"/>
    </source>
</evidence>
<dbReference type="Proteomes" id="UP000182471">
    <property type="component" value="Unassembled WGS sequence"/>
</dbReference>
<organism evidence="2 3">
    <name type="scientific">Lachnobacterium bovis</name>
    <dbReference type="NCBI Taxonomy" id="140626"/>
    <lineage>
        <taxon>Bacteria</taxon>
        <taxon>Bacillati</taxon>
        <taxon>Bacillota</taxon>
        <taxon>Clostridia</taxon>
        <taxon>Lachnospirales</taxon>
        <taxon>Lachnospiraceae</taxon>
        <taxon>Lachnobacterium</taxon>
    </lineage>
</organism>
<dbReference type="EMBL" id="FOGW01000006">
    <property type="protein sequence ID" value="SER59991.1"/>
    <property type="molecule type" value="Genomic_DNA"/>
</dbReference>
<feature type="compositionally biased region" description="Basic and acidic residues" evidence="1">
    <location>
        <begin position="169"/>
        <end position="179"/>
    </location>
</feature>
<dbReference type="AlphaFoldDB" id="A0A1H9QHF6"/>
<dbReference type="Pfam" id="PF14262">
    <property type="entry name" value="Cthe_2159"/>
    <property type="match status" value="2"/>
</dbReference>
<name>A0A1H9QHF6_9FIRM</name>
<accession>A0A1H9QHF6</accession>
<feature type="region of interest" description="Disordered" evidence="1">
    <location>
        <begin position="154"/>
        <end position="179"/>
    </location>
</feature>
<dbReference type="InterPro" id="IPR025584">
    <property type="entry name" value="Cthe_2159"/>
</dbReference>